<name>A0A2G5H860_CERBT</name>
<accession>A0A2G5H860</accession>
<keyword evidence="5" id="KW-1185">Reference proteome</keyword>
<evidence type="ECO:0000313" key="2">
    <source>
        <dbReference type="EMBL" id="PIA88720.1"/>
    </source>
</evidence>
<feature type="compositionally biased region" description="Low complexity" evidence="1">
    <location>
        <begin position="106"/>
        <end position="137"/>
    </location>
</feature>
<dbReference type="Proteomes" id="UP000230605">
    <property type="component" value="Chromosome 5"/>
</dbReference>
<dbReference type="Proteomes" id="UP001302367">
    <property type="component" value="Chromosome 10"/>
</dbReference>
<evidence type="ECO:0000313" key="3">
    <source>
        <dbReference type="EMBL" id="WPB08543.1"/>
    </source>
</evidence>
<reference evidence="3 5" key="2">
    <citation type="submission" date="2023-09" db="EMBL/GenBank/DDBJ databases">
        <title>Complete-Gapless Cercospora beticola genome.</title>
        <authorList>
            <person name="Wyatt N.A."/>
            <person name="Spanner R.E."/>
            <person name="Bolton M.D."/>
        </authorList>
    </citation>
    <scope>NUCLEOTIDE SEQUENCE [LARGE SCALE GENOMIC DNA]</scope>
    <source>
        <strain evidence="3">Cb09-40</strain>
    </source>
</reference>
<dbReference type="OrthoDB" id="10358221at2759"/>
<reference evidence="2 4" key="1">
    <citation type="submission" date="2015-10" db="EMBL/GenBank/DDBJ databases">
        <title>The cercosporin biosynthetic gene cluster was horizontally transferred to several fungal lineages and shown to be expanded in Cercospora beticola based on microsynteny with recipient genomes.</title>
        <authorList>
            <person name="De Jonge R."/>
            <person name="Ebert M.K."/>
            <person name="Suttle J.C."/>
            <person name="Jurick Ii W.M."/>
            <person name="Secor G.A."/>
            <person name="Thomma B.P."/>
            <person name="Van De Peer Y."/>
            <person name="Bolton M.D."/>
        </authorList>
    </citation>
    <scope>NUCLEOTIDE SEQUENCE [LARGE SCALE GENOMIC DNA]</scope>
    <source>
        <strain evidence="2 4">09-40</strain>
    </source>
</reference>
<evidence type="ECO:0000256" key="1">
    <source>
        <dbReference type="SAM" id="MobiDB-lite"/>
    </source>
</evidence>
<feature type="compositionally biased region" description="Polar residues" evidence="1">
    <location>
        <begin position="52"/>
        <end position="64"/>
    </location>
</feature>
<dbReference type="EMBL" id="LKMD01000108">
    <property type="protein sequence ID" value="PIA88720.1"/>
    <property type="molecule type" value="Genomic_DNA"/>
</dbReference>
<protein>
    <submittedName>
        <fullName evidence="2">Uncharacterized protein</fullName>
    </submittedName>
</protein>
<dbReference type="EMBL" id="CP134193">
    <property type="protein sequence ID" value="WPB08543.1"/>
    <property type="molecule type" value="Genomic_DNA"/>
</dbReference>
<dbReference type="AlphaFoldDB" id="A0A2G5H860"/>
<sequence length="347" mass="37675">MDPRSPSMKASPTSAPAMDMAVAQSPHAESTKLEQKPTSFQSPDMKMDMPLISTTAASPSMKNEPSSPAFSAKSPAMKAPIAATDSQQQHDAMSPLHLPAPRYAAHKNNNNNDNAAPFASAPNLPSNNSTSHPTTSPEKLEKMSDARRSIPARIGLILRNAALSLFALYTISTFVPWSSQWARATHNPTTQVPCLAPVKEYASVSMEEDPSHWLLRQFPEHADMAACTNAETWCQLPSSSASNSSTTNVLNSAILAKGCASMEPLLLLLNMHPALVINNHNTSSAVPSGFDWTQIGSSDQELLRLWTALLAPDSLLPSNQQNQCERAILQAMRGLLWCEDFRFARTR</sequence>
<gene>
    <name evidence="2" type="ORF">CB0940_07961</name>
    <name evidence="3" type="ORF">RHO25_013209</name>
</gene>
<feature type="compositionally biased region" description="Low complexity" evidence="1">
    <location>
        <begin position="65"/>
        <end position="80"/>
    </location>
</feature>
<proteinExistence type="predicted"/>
<feature type="region of interest" description="Disordered" evidence="1">
    <location>
        <begin position="1"/>
        <end position="146"/>
    </location>
</feature>
<evidence type="ECO:0000313" key="4">
    <source>
        <dbReference type="Proteomes" id="UP000230605"/>
    </source>
</evidence>
<organism evidence="2 4">
    <name type="scientific">Cercospora beticola</name>
    <name type="common">Sugarbeet leaf spot fungus</name>
    <dbReference type="NCBI Taxonomy" id="122368"/>
    <lineage>
        <taxon>Eukaryota</taxon>
        <taxon>Fungi</taxon>
        <taxon>Dikarya</taxon>
        <taxon>Ascomycota</taxon>
        <taxon>Pezizomycotina</taxon>
        <taxon>Dothideomycetes</taxon>
        <taxon>Dothideomycetidae</taxon>
        <taxon>Mycosphaerellales</taxon>
        <taxon>Mycosphaerellaceae</taxon>
        <taxon>Cercospora</taxon>
    </lineage>
</organism>
<evidence type="ECO:0000313" key="5">
    <source>
        <dbReference type="Proteomes" id="UP001302367"/>
    </source>
</evidence>